<feature type="transmembrane region" description="Helical" evidence="1">
    <location>
        <begin position="231"/>
        <end position="249"/>
    </location>
</feature>
<feature type="domain" description="EamA" evidence="2">
    <location>
        <begin position="165"/>
        <end position="303"/>
    </location>
</feature>
<dbReference type="InterPro" id="IPR000620">
    <property type="entry name" value="EamA_dom"/>
</dbReference>
<dbReference type="PANTHER" id="PTHR22911:SF137">
    <property type="entry name" value="SOLUTE CARRIER FAMILY 35 MEMBER G2-RELATED"/>
    <property type="match status" value="1"/>
</dbReference>
<dbReference type="Proteomes" id="UP000315995">
    <property type="component" value="Chromosome"/>
</dbReference>
<gene>
    <name evidence="3" type="ORF">FIV42_25645</name>
</gene>
<evidence type="ECO:0000313" key="3">
    <source>
        <dbReference type="EMBL" id="QDG54001.1"/>
    </source>
</evidence>
<evidence type="ECO:0000259" key="2">
    <source>
        <dbReference type="Pfam" id="PF00892"/>
    </source>
</evidence>
<dbReference type="EMBL" id="CP041186">
    <property type="protein sequence ID" value="QDG54001.1"/>
    <property type="molecule type" value="Genomic_DNA"/>
</dbReference>
<name>A0A4Y6Q097_PERCE</name>
<dbReference type="PANTHER" id="PTHR22911">
    <property type="entry name" value="ACYL-MALONYL CONDENSING ENZYME-RELATED"/>
    <property type="match status" value="1"/>
</dbReference>
<dbReference type="GO" id="GO:0016020">
    <property type="term" value="C:membrane"/>
    <property type="evidence" value="ECO:0007669"/>
    <property type="project" value="InterPro"/>
</dbReference>
<feature type="domain" description="EamA" evidence="2">
    <location>
        <begin position="2"/>
        <end position="137"/>
    </location>
</feature>
<dbReference type="AlphaFoldDB" id="A0A4Y6Q097"/>
<feature type="transmembrane region" description="Helical" evidence="1">
    <location>
        <begin position="96"/>
        <end position="113"/>
    </location>
</feature>
<feature type="transmembrane region" description="Helical" evidence="1">
    <location>
        <begin position="30"/>
        <end position="51"/>
    </location>
</feature>
<keyword evidence="1" id="KW-0812">Transmembrane</keyword>
<keyword evidence="1" id="KW-0472">Membrane</keyword>
<dbReference type="InterPro" id="IPR037185">
    <property type="entry name" value="EmrE-like"/>
</dbReference>
<feature type="transmembrane region" description="Helical" evidence="1">
    <location>
        <begin position="63"/>
        <end position="84"/>
    </location>
</feature>
<evidence type="ECO:0000256" key="1">
    <source>
        <dbReference type="SAM" id="Phobius"/>
    </source>
</evidence>
<sequence>MGEIAALSASALWATASLMFARLGKSIGPLVINILKCVIALALMFVVLLVLDGRLWPAGLSTFETGMLALSGLAGLTLGDTAYFNALNRLGPRRTLLLAALTPPMTAIMAVFVLDEPITFGLLVGMGLTLGGVVWVILERHPGDDQVADVERDEADSGLSGAEKAGIGFGILAAFGQAAGNVLTKLGGSEITALEISIVRLAFGIGGLAIVLGAMGRLARSAEPLRDGRTFALLFAATFLGTFLGIWLMNAGLRYTYTGIASTLSSTSPIFILPLAYFIEKEKLSARSILGACVAVVGVAVLFLG</sequence>
<accession>A0A4Y6Q097</accession>
<reference evidence="3 4" key="1">
    <citation type="submission" date="2019-06" db="EMBL/GenBank/DDBJ databases">
        <title>Persicimonas caeni gen. nov., sp. nov., a predatory bacterium isolated from solar saltern.</title>
        <authorList>
            <person name="Wang S."/>
        </authorList>
    </citation>
    <scope>NUCLEOTIDE SEQUENCE [LARGE SCALE GENOMIC DNA]</scope>
    <source>
        <strain evidence="3 4">YN101</strain>
    </source>
</reference>
<accession>A0A5B8YB20</accession>
<dbReference type="SUPFAM" id="SSF103481">
    <property type="entry name" value="Multidrug resistance efflux transporter EmrE"/>
    <property type="match status" value="2"/>
</dbReference>
<feature type="transmembrane region" description="Helical" evidence="1">
    <location>
        <begin position="198"/>
        <end position="219"/>
    </location>
</feature>
<feature type="transmembrane region" description="Helical" evidence="1">
    <location>
        <begin position="286"/>
        <end position="304"/>
    </location>
</feature>
<feature type="transmembrane region" description="Helical" evidence="1">
    <location>
        <begin position="120"/>
        <end position="138"/>
    </location>
</feature>
<protein>
    <submittedName>
        <fullName evidence="3">DMT family transporter</fullName>
    </submittedName>
</protein>
<dbReference type="Gene3D" id="1.10.3730.20">
    <property type="match status" value="1"/>
</dbReference>
<dbReference type="OrthoDB" id="6235706at2"/>
<organism evidence="3 4">
    <name type="scientific">Persicimonas caeni</name>
    <dbReference type="NCBI Taxonomy" id="2292766"/>
    <lineage>
        <taxon>Bacteria</taxon>
        <taxon>Deltaproteobacteria</taxon>
        <taxon>Bradymonadales</taxon>
        <taxon>Bradymonadaceae</taxon>
        <taxon>Persicimonas</taxon>
    </lineage>
</organism>
<evidence type="ECO:0000313" key="4">
    <source>
        <dbReference type="Proteomes" id="UP000315995"/>
    </source>
</evidence>
<dbReference type="Pfam" id="PF00892">
    <property type="entry name" value="EamA"/>
    <property type="match status" value="2"/>
</dbReference>
<keyword evidence="1" id="KW-1133">Transmembrane helix</keyword>
<keyword evidence="4" id="KW-1185">Reference proteome</keyword>
<proteinExistence type="predicted"/>
<feature type="transmembrane region" description="Helical" evidence="1">
    <location>
        <begin position="255"/>
        <end position="279"/>
    </location>
</feature>
<dbReference type="RefSeq" id="WP_141200451.1">
    <property type="nucleotide sequence ID" value="NZ_CP041186.1"/>
</dbReference>